<dbReference type="PRINTS" id="PR00453">
    <property type="entry name" value="VWFADOMAIN"/>
</dbReference>
<dbReference type="GO" id="GO:0007165">
    <property type="term" value="P:signal transduction"/>
    <property type="evidence" value="ECO:0007669"/>
    <property type="project" value="InterPro"/>
</dbReference>
<keyword evidence="1 6" id="KW-0245">EGF-like domain</keyword>
<feature type="disulfide bond" evidence="6">
    <location>
        <begin position="468"/>
        <end position="477"/>
    </location>
</feature>
<keyword evidence="4 6" id="KW-1015">Disulfide bond</keyword>
<dbReference type="Pfam" id="PF12661">
    <property type="entry name" value="hEGF"/>
    <property type="match status" value="1"/>
</dbReference>
<dbReference type="FunFam" id="2.10.25.10:FF:000143">
    <property type="entry name" value="Protein crumbs 1"/>
    <property type="match status" value="1"/>
</dbReference>
<dbReference type="PANTHER" id="PTHR15904">
    <property type="entry name" value="FAM13"/>
    <property type="match status" value="1"/>
</dbReference>
<dbReference type="CDD" id="cd00159">
    <property type="entry name" value="RhoGAP"/>
    <property type="match status" value="1"/>
</dbReference>
<dbReference type="SMART" id="SM00181">
    <property type="entry name" value="EGF"/>
    <property type="match status" value="4"/>
</dbReference>
<dbReference type="GO" id="GO:0005509">
    <property type="term" value="F:calcium ion binding"/>
    <property type="evidence" value="ECO:0007669"/>
    <property type="project" value="InterPro"/>
</dbReference>
<dbReference type="PROSITE" id="PS00022">
    <property type="entry name" value="EGF_1"/>
    <property type="match status" value="4"/>
</dbReference>
<dbReference type="InterPro" id="IPR009030">
    <property type="entry name" value="Growth_fac_rcpt_cys_sf"/>
</dbReference>
<proteinExistence type="predicted"/>
<sequence length="1051" mass="117495">MRVIFLALLGSLTWTMVKTGDSSCVDNLDLVFLLDGSRSIELDGGKGNFRRELNFTKQVIDAFRVGEGRVRASVIVYSTQPLLIFGLDKYNGKQEIFKAIDAVQFPAAGSDLGKALHLVQRESFNYSIPSTTRILVILTDGRAKDEIEQPAKELASKGVEFLMVGVGDNADSNQLEEIASEPKEESVFDFEMLPKLVDRISRDLCEGIVDVCGPKPCENGGACIAQGNSYSCDCLQPYHGKNCKAVRGCYSKYFKKGCYADIDTFNTLLFDNTSVIKWNEGWNGFINDLVCRCAEESASAGYKYFGILNYAQCWVKGRPNFHNEMAPKGKCHGPDPDSRRSCDKMSLGPCVGIPDYQYIYGVEQDIDDCAPKPCENGATCVDGVDSYTCQCVPGFNGDNCENNVDECAITPCQNGANCTDQVNSYKCQCVDGFDGGNCENNIDDCTSSTSCLNGATCVDGVNSFKCQCAKGYNGDRCEKGIKQEGIFRVNGNKKVVEKLKLEFDTYGDADLENSGDIMSVAGLMKMFLRELPEPLIPKHFKKAFLQVHKEFYTNDKDECRDRMRHLAAELPEARRRLLKFLCCFLVHISLHEDSNKMSPNALAIVFSPNMFKCIDGIEGFREQSITNSIVGMFIEDYDTIFKDESEESPTLSNFIQVQEAKDNSFTGPPAMPIPYEQHKKLKKRKDKEPSSPSLEAPEMISPYAEYRVGDDNHLTIGEEPKPKIENHVYASVSKATRDAIINSTWDASSEEAEPYIRCNSPCWHKPNGEPSSPKMESSPKTRKEYMERTIKESIKEHLFGHNLTSTSEESDKWDSPGEEAPPVPPKIPELLSPEDNITRSQKRRKRRGSKSSQENAKILHEELTDATDGTKESETRHKHKSDQELDQSVVRSPKRQHRSKLSSDMDSRQPLMINVIDFDSPERLFTKKDTKKESLSSTNNDQPYELQDVDLSAVETSGVLSCLTRHRAPPPRRRRPPSLKKRKVGKIDIKATDSEIKTDLKQLPRKPPSPPPRPNLSPSNSISPAAASKLELRRKRSIPELPKGGVERDVE</sequence>
<name>A0A6S7HPJ1_PARCT</name>
<dbReference type="FunFam" id="2.10.25.10:FF:000123">
    <property type="entry name" value="Crumbs homolog 1 (Drosophila)"/>
    <property type="match status" value="1"/>
</dbReference>
<feature type="compositionally biased region" description="Basic residues" evidence="7">
    <location>
        <begin position="964"/>
        <end position="984"/>
    </location>
</feature>
<keyword evidence="5" id="KW-0325">Glycoprotein</keyword>
<dbReference type="InterPro" id="IPR039102">
    <property type="entry name" value="FAM13"/>
</dbReference>
<feature type="region of interest" description="Disordered" evidence="7">
    <location>
        <begin position="663"/>
        <end position="698"/>
    </location>
</feature>
<dbReference type="InterPro" id="IPR008936">
    <property type="entry name" value="Rho_GTPase_activation_prot"/>
</dbReference>
<evidence type="ECO:0000256" key="7">
    <source>
        <dbReference type="SAM" id="MobiDB-lite"/>
    </source>
</evidence>
<dbReference type="CDD" id="cd01472">
    <property type="entry name" value="vWA_collagen"/>
    <property type="match status" value="1"/>
</dbReference>
<evidence type="ECO:0000256" key="4">
    <source>
        <dbReference type="ARBA" id="ARBA00023157"/>
    </source>
</evidence>
<dbReference type="SMART" id="SM00327">
    <property type="entry name" value="VWA"/>
    <property type="match status" value="1"/>
</dbReference>
<accession>A0A6S7HPJ1</accession>
<dbReference type="SUPFAM" id="SSF57184">
    <property type="entry name" value="Growth factor receptor domain"/>
    <property type="match status" value="1"/>
</dbReference>
<dbReference type="SUPFAM" id="SSF48350">
    <property type="entry name" value="GTPase activation domain, GAP"/>
    <property type="match status" value="1"/>
</dbReference>
<feature type="disulfide bond" evidence="6">
    <location>
        <begin position="429"/>
        <end position="438"/>
    </location>
</feature>
<dbReference type="SUPFAM" id="SSF53300">
    <property type="entry name" value="vWA-like"/>
    <property type="match status" value="1"/>
</dbReference>
<dbReference type="EMBL" id="CACRXK020005758">
    <property type="protein sequence ID" value="CAB4007304.1"/>
    <property type="molecule type" value="Genomic_DNA"/>
</dbReference>
<dbReference type="PRINTS" id="PR00010">
    <property type="entry name" value="EGFBLOOD"/>
</dbReference>
<feature type="signal peptide" evidence="8">
    <location>
        <begin position="1"/>
        <end position="19"/>
    </location>
</feature>
<dbReference type="InterPro" id="IPR036465">
    <property type="entry name" value="vWFA_dom_sf"/>
</dbReference>
<dbReference type="SMART" id="SM00179">
    <property type="entry name" value="EGF_CA"/>
    <property type="match status" value="4"/>
</dbReference>
<dbReference type="Gene3D" id="2.10.25.10">
    <property type="entry name" value="Laminin"/>
    <property type="match status" value="4"/>
</dbReference>
<feature type="non-terminal residue" evidence="9">
    <location>
        <position position="1"/>
    </location>
</feature>
<keyword evidence="2 8" id="KW-0732">Signal</keyword>
<dbReference type="InterPro" id="IPR000198">
    <property type="entry name" value="RhoGAP_dom"/>
</dbReference>
<feature type="region of interest" description="Disordered" evidence="7">
    <location>
        <begin position="761"/>
        <end position="1051"/>
    </location>
</feature>
<dbReference type="Proteomes" id="UP001152795">
    <property type="component" value="Unassembled WGS sequence"/>
</dbReference>
<dbReference type="Gene3D" id="3.40.50.410">
    <property type="entry name" value="von Willebrand factor, type A domain"/>
    <property type="match status" value="1"/>
</dbReference>
<evidence type="ECO:0000313" key="10">
    <source>
        <dbReference type="Proteomes" id="UP001152795"/>
    </source>
</evidence>
<feature type="compositionally biased region" description="Pro residues" evidence="7">
    <location>
        <begin position="1005"/>
        <end position="1015"/>
    </location>
</feature>
<evidence type="ECO:0000256" key="3">
    <source>
        <dbReference type="ARBA" id="ARBA00022737"/>
    </source>
</evidence>
<dbReference type="PROSITE" id="PS50026">
    <property type="entry name" value="EGF_3"/>
    <property type="match status" value="4"/>
</dbReference>
<evidence type="ECO:0000256" key="2">
    <source>
        <dbReference type="ARBA" id="ARBA00022729"/>
    </source>
</evidence>
<dbReference type="PROSITE" id="PS50234">
    <property type="entry name" value="VWFA"/>
    <property type="match status" value="1"/>
</dbReference>
<protein>
    <submittedName>
        <fullName evidence="9">FAM13A-like isoform X1</fullName>
    </submittedName>
</protein>
<dbReference type="OrthoDB" id="185175at2759"/>
<reference evidence="9" key="1">
    <citation type="submission" date="2020-04" db="EMBL/GenBank/DDBJ databases">
        <authorList>
            <person name="Alioto T."/>
            <person name="Alioto T."/>
            <person name="Gomez Garrido J."/>
        </authorList>
    </citation>
    <scope>NUCLEOTIDE SEQUENCE</scope>
    <source>
        <strain evidence="9">A484AB</strain>
    </source>
</reference>
<evidence type="ECO:0000256" key="5">
    <source>
        <dbReference type="ARBA" id="ARBA00023180"/>
    </source>
</evidence>
<feature type="compositionally biased region" description="Basic and acidic residues" evidence="7">
    <location>
        <begin position="985"/>
        <end position="1002"/>
    </location>
</feature>
<feature type="compositionally biased region" description="Basic and acidic residues" evidence="7">
    <location>
        <begin position="777"/>
        <end position="799"/>
    </location>
</feature>
<dbReference type="PROSITE" id="PS00010">
    <property type="entry name" value="ASX_HYDROXYL"/>
    <property type="match status" value="3"/>
</dbReference>
<gene>
    <name evidence="9" type="ORF">PACLA_8A022697</name>
</gene>
<dbReference type="InterPro" id="IPR000152">
    <property type="entry name" value="EGF-type_Asp/Asn_hydroxyl_site"/>
</dbReference>
<evidence type="ECO:0000256" key="8">
    <source>
        <dbReference type="SAM" id="SignalP"/>
    </source>
</evidence>
<dbReference type="SMART" id="SM00324">
    <property type="entry name" value="RhoGAP"/>
    <property type="match status" value="1"/>
</dbReference>
<dbReference type="InterPro" id="IPR002035">
    <property type="entry name" value="VWF_A"/>
</dbReference>
<organism evidence="9 10">
    <name type="scientific">Paramuricea clavata</name>
    <name type="common">Red gorgonian</name>
    <name type="synonym">Violescent sea-whip</name>
    <dbReference type="NCBI Taxonomy" id="317549"/>
    <lineage>
        <taxon>Eukaryota</taxon>
        <taxon>Metazoa</taxon>
        <taxon>Cnidaria</taxon>
        <taxon>Anthozoa</taxon>
        <taxon>Octocorallia</taxon>
        <taxon>Malacalcyonacea</taxon>
        <taxon>Plexauridae</taxon>
        <taxon>Paramuricea</taxon>
    </lineage>
</organism>
<dbReference type="InterPro" id="IPR000742">
    <property type="entry name" value="EGF"/>
</dbReference>
<keyword evidence="10" id="KW-1185">Reference proteome</keyword>
<dbReference type="FunFam" id="2.10.25.10:FF:000122">
    <property type="entry name" value="Protein crumbs homolog 2"/>
    <property type="match status" value="1"/>
</dbReference>
<dbReference type="InterPro" id="IPR001881">
    <property type="entry name" value="EGF-like_Ca-bd_dom"/>
</dbReference>
<evidence type="ECO:0000313" key="9">
    <source>
        <dbReference type="EMBL" id="CAB4007304.1"/>
    </source>
</evidence>
<feature type="compositionally biased region" description="Basic and acidic residues" evidence="7">
    <location>
        <begin position="857"/>
        <end position="875"/>
    </location>
</feature>
<feature type="compositionally biased region" description="Basic residues" evidence="7">
    <location>
        <begin position="840"/>
        <end position="849"/>
    </location>
</feature>
<evidence type="ECO:0000256" key="6">
    <source>
        <dbReference type="PROSITE-ProRule" id="PRU00076"/>
    </source>
</evidence>
<dbReference type="InterPro" id="IPR013032">
    <property type="entry name" value="EGF-like_CS"/>
</dbReference>
<feature type="compositionally biased region" description="Low complexity" evidence="7">
    <location>
        <begin position="1016"/>
        <end position="1029"/>
    </location>
</feature>
<evidence type="ECO:0000256" key="1">
    <source>
        <dbReference type="ARBA" id="ARBA00022536"/>
    </source>
</evidence>
<feature type="disulfide bond" evidence="6">
    <location>
        <begin position="391"/>
        <end position="400"/>
    </location>
</feature>
<feature type="chain" id="PRO_5043658167" evidence="8">
    <location>
        <begin position="20"/>
        <end position="1051"/>
    </location>
</feature>
<dbReference type="Pfam" id="PF00008">
    <property type="entry name" value="EGF"/>
    <property type="match status" value="3"/>
</dbReference>
<keyword evidence="3" id="KW-0677">Repeat</keyword>
<comment type="caution">
    <text evidence="9">The sequence shown here is derived from an EMBL/GenBank/DDBJ whole genome shotgun (WGS) entry which is preliminary data.</text>
</comment>
<comment type="caution">
    <text evidence="6">Lacks conserved residue(s) required for the propagation of feature annotation.</text>
</comment>
<dbReference type="AlphaFoldDB" id="A0A6S7HPJ1"/>
<feature type="disulfide bond" evidence="6">
    <location>
        <begin position="234"/>
        <end position="243"/>
    </location>
</feature>
<dbReference type="SUPFAM" id="SSF57196">
    <property type="entry name" value="EGF/Laminin"/>
    <property type="match status" value="1"/>
</dbReference>
<dbReference type="Gene3D" id="1.10.555.10">
    <property type="entry name" value="Rho GTPase activation protein"/>
    <property type="match status" value="1"/>
</dbReference>
<dbReference type="PANTHER" id="PTHR15904:SF17">
    <property type="entry name" value="RHO-GAP DOMAIN-CONTAINING PROTEIN"/>
    <property type="match status" value="1"/>
</dbReference>
<feature type="compositionally biased region" description="Basic and acidic residues" evidence="7">
    <location>
        <begin position="920"/>
        <end position="934"/>
    </location>
</feature>
<dbReference type="PROSITE" id="PS01186">
    <property type="entry name" value="EGF_2"/>
    <property type="match status" value="4"/>
</dbReference>
<dbReference type="InterPro" id="IPR018097">
    <property type="entry name" value="EGF_Ca-bd_CS"/>
</dbReference>
<dbReference type="Pfam" id="PF00092">
    <property type="entry name" value="VWA"/>
    <property type="match status" value="1"/>
</dbReference>
<dbReference type="PROSITE" id="PS50238">
    <property type="entry name" value="RHOGAP"/>
    <property type="match status" value="1"/>
</dbReference>
<dbReference type="Pfam" id="PF00620">
    <property type="entry name" value="RhoGAP"/>
    <property type="match status" value="1"/>
</dbReference>
<dbReference type="PROSITE" id="PS01187">
    <property type="entry name" value="EGF_CA"/>
    <property type="match status" value="2"/>
</dbReference>
<dbReference type="CDD" id="cd00054">
    <property type="entry name" value="EGF_CA"/>
    <property type="match status" value="4"/>
</dbReference>